<comment type="caution">
    <text evidence="2">The sequence shown here is derived from an EMBL/GenBank/DDBJ whole genome shotgun (WGS) entry which is preliminary data.</text>
</comment>
<reference evidence="2 3" key="1">
    <citation type="submission" date="2017-06" db="EMBL/GenBank/DDBJ databases">
        <title>Novel microbial phyla capable of carbon fixation and sulfur reduction in deep-sea sediments.</title>
        <authorList>
            <person name="Huang J."/>
            <person name="Baker B."/>
            <person name="Wang Y."/>
        </authorList>
    </citation>
    <scope>NUCLEOTIDE SEQUENCE [LARGE SCALE GENOMIC DNA]</scope>
    <source>
        <strain evidence="2">B3_TA06</strain>
    </source>
</reference>
<name>A0A532V7G5_UNCT6</name>
<dbReference type="AlphaFoldDB" id="A0A532V7G5"/>
<organism evidence="2 3">
    <name type="scientific">candidate division TA06 bacterium B3_TA06</name>
    <dbReference type="NCBI Taxonomy" id="2012487"/>
    <lineage>
        <taxon>Bacteria</taxon>
        <taxon>Bacteria division TA06</taxon>
    </lineage>
</organism>
<dbReference type="Proteomes" id="UP000317778">
    <property type="component" value="Unassembled WGS sequence"/>
</dbReference>
<gene>
    <name evidence="2" type="ORF">CEE36_04865</name>
</gene>
<sequence>MKRIITLAVLLGAVVSIATQVPYETITREEGVYLLELAGVGFAFDDQDTLMQPETFMIKVISRVQELESMSTPEGGLPVRQKVLVKPSAIRVGYTTYPLDVVELSSTYVEANVYSGKVTELGELVAEERIGKLQVSFAIFTGLPGGKGTLMLGEKSYSIFFYQPEALDGFYRWAPEFE</sequence>
<accession>A0A532V7G5</accession>
<feature type="signal peptide" evidence="1">
    <location>
        <begin position="1"/>
        <end position="18"/>
    </location>
</feature>
<feature type="chain" id="PRO_5022062935" evidence="1">
    <location>
        <begin position="19"/>
        <end position="178"/>
    </location>
</feature>
<dbReference type="EMBL" id="NJBO01000006">
    <property type="protein sequence ID" value="TKJ43082.1"/>
    <property type="molecule type" value="Genomic_DNA"/>
</dbReference>
<evidence type="ECO:0000313" key="3">
    <source>
        <dbReference type="Proteomes" id="UP000317778"/>
    </source>
</evidence>
<proteinExistence type="predicted"/>
<evidence type="ECO:0000313" key="2">
    <source>
        <dbReference type="EMBL" id="TKJ43082.1"/>
    </source>
</evidence>
<keyword evidence="1" id="KW-0732">Signal</keyword>
<protein>
    <submittedName>
        <fullName evidence="2">Uncharacterized protein</fullName>
    </submittedName>
</protein>
<evidence type="ECO:0000256" key="1">
    <source>
        <dbReference type="SAM" id="SignalP"/>
    </source>
</evidence>